<dbReference type="Proteomes" id="UP000789702">
    <property type="component" value="Unassembled WGS sequence"/>
</dbReference>
<organism evidence="1 2">
    <name type="scientific">Dentiscutata heterogama</name>
    <dbReference type="NCBI Taxonomy" id="1316150"/>
    <lineage>
        <taxon>Eukaryota</taxon>
        <taxon>Fungi</taxon>
        <taxon>Fungi incertae sedis</taxon>
        <taxon>Mucoromycota</taxon>
        <taxon>Glomeromycotina</taxon>
        <taxon>Glomeromycetes</taxon>
        <taxon>Diversisporales</taxon>
        <taxon>Gigasporaceae</taxon>
        <taxon>Dentiscutata</taxon>
    </lineage>
</organism>
<feature type="non-terminal residue" evidence="1">
    <location>
        <position position="1"/>
    </location>
</feature>
<evidence type="ECO:0000313" key="2">
    <source>
        <dbReference type="Proteomes" id="UP000789702"/>
    </source>
</evidence>
<name>A0ACA9QU67_9GLOM</name>
<keyword evidence="2" id="KW-1185">Reference proteome</keyword>
<dbReference type="EMBL" id="CAJVPU010052911">
    <property type="protein sequence ID" value="CAG8764160.1"/>
    <property type="molecule type" value="Genomic_DNA"/>
</dbReference>
<feature type="non-terminal residue" evidence="1">
    <location>
        <position position="142"/>
    </location>
</feature>
<evidence type="ECO:0000313" key="1">
    <source>
        <dbReference type="EMBL" id="CAG8764160.1"/>
    </source>
</evidence>
<sequence>HLRKTSELREKAKAASTLFTKLNFSADNPYTKVDATATKPNKYNNTKNTEPEQKAEMVEPRPEVMVTNLPEKLNPHTALTSTNHTETMPTDMPSAIDNSNHTEDMSTETLLDTDNADHRKAMPINISPEIDPIEIQEEPFTT</sequence>
<protein>
    <submittedName>
        <fullName evidence="1">12780_t:CDS:1</fullName>
    </submittedName>
</protein>
<reference evidence="1" key="1">
    <citation type="submission" date="2021-06" db="EMBL/GenBank/DDBJ databases">
        <authorList>
            <person name="Kallberg Y."/>
            <person name="Tangrot J."/>
            <person name="Rosling A."/>
        </authorList>
    </citation>
    <scope>NUCLEOTIDE SEQUENCE</scope>
    <source>
        <strain evidence="1">IL203A</strain>
    </source>
</reference>
<gene>
    <name evidence="1" type="ORF">DHETER_LOCUS15462</name>
</gene>
<comment type="caution">
    <text evidence="1">The sequence shown here is derived from an EMBL/GenBank/DDBJ whole genome shotgun (WGS) entry which is preliminary data.</text>
</comment>
<proteinExistence type="predicted"/>
<accession>A0ACA9QU67</accession>